<evidence type="ECO:0000313" key="2">
    <source>
        <dbReference type="EMBL" id="HAC26622.1"/>
    </source>
</evidence>
<dbReference type="Pfam" id="PF01569">
    <property type="entry name" value="PAP2"/>
    <property type="match status" value="1"/>
</dbReference>
<feature type="domain" description="Phosphatidic acid phosphatase type 2/haloperoxidase" evidence="1">
    <location>
        <begin position="1"/>
        <end position="52"/>
    </location>
</feature>
<dbReference type="EMBL" id="DLYI01000023">
    <property type="protein sequence ID" value="HAC26622.1"/>
    <property type="molecule type" value="Genomic_DNA"/>
</dbReference>
<evidence type="ECO:0000259" key="1">
    <source>
        <dbReference type="Pfam" id="PF01569"/>
    </source>
</evidence>
<name>A0A3B8WFZ2_MARNT</name>
<sequence>SGHTLHAVCFQAMLFVALPALAWCVLPFTLSVAASRVILGLHYPSDVLAGAL</sequence>
<gene>
    <name evidence="2" type="ORF">DCF82_02185</name>
</gene>
<feature type="non-terminal residue" evidence="2">
    <location>
        <position position="1"/>
    </location>
</feature>
<dbReference type="InterPro" id="IPR036938">
    <property type="entry name" value="PAP2/HPO_sf"/>
</dbReference>
<organism evidence="2 3">
    <name type="scientific">Marinobacter nauticus</name>
    <name type="common">Marinobacter hydrocarbonoclasticus</name>
    <name type="synonym">Marinobacter aquaeolei</name>
    <dbReference type="NCBI Taxonomy" id="2743"/>
    <lineage>
        <taxon>Bacteria</taxon>
        <taxon>Pseudomonadati</taxon>
        <taxon>Pseudomonadota</taxon>
        <taxon>Gammaproteobacteria</taxon>
        <taxon>Pseudomonadales</taxon>
        <taxon>Marinobacteraceae</taxon>
        <taxon>Marinobacter</taxon>
    </lineage>
</organism>
<dbReference type="Gene3D" id="1.20.144.10">
    <property type="entry name" value="Phosphatidic acid phosphatase type 2/haloperoxidase"/>
    <property type="match status" value="1"/>
</dbReference>
<dbReference type="Proteomes" id="UP000261325">
    <property type="component" value="Unassembled WGS sequence"/>
</dbReference>
<accession>A0A3B8WFZ2</accession>
<dbReference type="SUPFAM" id="SSF48317">
    <property type="entry name" value="Acid phosphatase/Vanadium-dependent haloperoxidase"/>
    <property type="match status" value="1"/>
</dbReference>
<comment type="caution">
    <text evidence="2">The sequence shown here is derived from an EMBL/GenBank/DDBJ whole genome shotgun (WGS) entry which is preliminary data.</text>
</comment>
<proteinExistence type="predicted"/>
<protein>
    <submittedName>
        <fullName evidence="2">Phosphatase PAP2 family protein</fullName>
    </submittedName>
</protein>
<dbReference type="InterPro" id="IPR000326">
    <property type="entry name" value="PAP2/HPO"/>
</dbReference>
<feature type="non-terminal residue" evidence="2">
    <location>
        <position position="52"/>
    </location>
</feature>
<evidence type="ECO:0000313" key="3">
    <source>
        <dbReference type="Proteomes" id="UP000261325"/>
    </source>
</evidence>
<reference evidence="2 3" key="1">
    <citation type="journal article" date="2018" name="Nat. Biotechnol.">
        <title>A standardized bacterial taxonomy based on genome phylogeny substantially revises the tree of life.</title>
        <authorList>
            <person name="Parks D.H."/>
            <person name="Chuvochina M."/>
            <person name="Waite D.W."/>
            <person name="Rinke C."/>
            <person name="Skarshewski A."/>
            <person name="Chaumeil P.A."/>
            <person name="Hugenholtz P."/>
        </authorList>
    </citation>
    <scope>NUCLEOTIDE SEQUENCE [LARGE SCALE GENOMIC DNA]</scope>
    <source>
        <strain evidence="2">UBA9049</strain>
    </source>
</reference>
<dbReference type="AlphaFoldDB" id="A0A3B8WFZ2"/>